<dbReference type="PANTHER" id="PTHR14187">
    <property type="entry name" value="ALPHA KINASE/ELONGATION FACTOR 2 KINASE"/>
    <property type="match status" value="1"/>
</dbReference>
<evidence type="ECO:0000313" key="1">
    <source>
        <dbReference type="EMBL" id="RYO89266.1"/>
    </source>
</evidence>
<accession>A0ABY0HAZ7</accession>
<dbReference type="SUPFAM" id="SSF53067">
    <property type="entry name" value="Actin-like ATPase domain"/>
    <property type="match status" value="2"/>
</dbReference>
<dbReference type="PANTHER" id="PTHR14187:SF5">
    <property type="entry name" value="HEAT SHOCK 70 KDA PROTEIN 12A"/>
    <property type="match status" value="1"/>
</dbReference>
<evidence type="ECO:0008006" key="3">
    <source>
        <dbReference type="Google" id="ProtNLM"/>
    </source>
</evidence>
<dbReference type="CDD" id="cd10170">
    <property type="entry name" value="ASKHA_NBD_HSP70"/>
    <property type="match status" value="1"/>
</dbReference>
<comment type="caution">
    <text evidence="1">The sequence shown here is derived from an EMBL/GenBank/DDBJ whole genome shotgun (WGS) entry which is preliminary data.</text>
</comment>
<dbReference type="EMBL" id="QJNS01000075">
    <property type="protein sequence ID" value="RYO89266.1"/>
    <property type="molecule type" value="Genomic_DNA"/>
</dbReference>
<dbReference type="Proteomes" id="UP000294003">
    <property type="component" value="Unassembled WGS sequence"/>
</dbReference>
<gene>
    <name evidence="1" type="ORF">DL762_003289</name>
</gene>
<keyword evidence="2" id="KW-1185">Reference proteome</keyword>
<reference evidence="1 2" key="1">
    <citation type="submission" date="2018-06" db="EMBL/GenBank/DDBJ databases">
        <title>Complete Genomes of Monosporascus.</title>
        <authorList>
            <person name="Robinson A.J."/>
            <person name="Natvig D.O."/>
        </authorList>
    </citation>
    <scope>NUCLEOTIDE SEQUENCE [LARGE SCALE GENOMIC DNA]</scope>
    <source>
        <strain evidence="1 2">CBS 609.92</strain>
    </source>
</reference>
<name>A0ABY0HAZ7_9PEZI</name>
<organism evidence="1 2">
    <name type="scientific">Monosporascus cannonballus</name>
    <dbReference type="NCBI Taxonomy" id="155416"/>
    <lineage>
        <taxon>Eukaryota</taxon>
        <taxon>Fungi</taxon>
        <taxon>Dikarya</taxon>
        <taxon>Ascomycota</taxon>
        <taxon>Pezizomycotina</taxon>
        <taxon>Sordariomycetes</taxon>
        <taxon>Xylariomycetidae</taxon>
        <taxon>Xylariales</taxon>
        <taxon>Xylariales incertae sedis</taxon>
        <taxon>Monosporascus</taxon>
    </lineage>
</organism>
<dbReference type="Gene3D" id="3.30.420.40">
    <property type="match status" value="1"/>
</dbReference>
<evidence type="ECO:0000313" key="2">
    <source>
        <dbReference type="Proteomes" id="UP000294003"/>
    </source>
</evidence>
<sequence length="493" mass="55101">MSSSRKSVVGIDFGTTFSGVSWLFHNGMKTPANPEVITRWLSTHARNSDRVKVPTKLYYDKHTKDVSWGYNIPEGDPIQWFKLLLLNDEDLPAHLQGSAHIRRAGAMLEKLGKDATQITGDYLKQLCVPAIYQGYGRERMRRAAELAGILDKRPVCEDTTLSFVTEPESAVMATLPELDYRGDLKSNDTFVHCDCGGGTVDIISYMVVQSSPLVIRECVEGDGALCGATFLDQDFQLFVKKKIPGGYKAWENTEPAAISKFLNSEWEHGIKCDFDGSDRTWILDLPKRGKRGQLEVTSSSEIHGVFSNVTTRINGLVGNQVQAIKKKTSKNPKFVILAGGFGRCPFIYASLRDIYQGVTEVLQSDGERPDQMKWAIKRGDDVETSHAKTFPYCRKYSLRETGKRVCYEEIYTSTKSDPASRLGSGYEIPLLTSVKWELPARAEELPVVRSNHRSYRRFDFEIQMEVSGASLDLRIVADGKVLGAKSPQVKKTA</sequence>
<protein>
    <recommendedName>
        <fullName evidence="3">Actin-like ATPase domain-containing protein</fullName>
    </recommendedName>
</protein>
<dbReference type="InterPro" id="IPR043129">
    <property type="entry name" value="ATPase_NBD"/>
</dbReference>
<proteinExistence type="predicted"/>